<evidence type="ECO:0000256" key="4">
    <source>
        <dbReference type="ARBA" id="ARBA00022448"/>
    </source>
</evidence>
<keyword evidence="5 14" id="KW-0812">Transmembrane</keyword>
<dbReference type="Gene3D" id="3.40.50.300">
    <property type="entry name" value="P-loop containing nucleotide triphosphate hydrolases"/>
    <property type="match status" value="1"/>
</dbReference>
<dbReference type="Gene3D" id="1.20.1560.10">
    <property type="entry name" value="ABC transporter type 1, transmembrane domain"/>
    <property type="match status" value="1"/>
</dbReference>
<name>A0A4V5ZYM5_STECR</name>
<feature type="domain" description="ABC transmembrane type-1" evidence="16">
    <location>
        <begin position="6"/>
        <end position="292"/>
    </location>
</feature>
<dbReference type="PANTHER" id="PTHR24221:SF455">
    <property type="entry name" value="MULTIDRUG RESISTANCE PROTEIN PGP-3"/>
    <property type="match status" value="1"/>
</dbReference>
<keyword evidence="11 14" id="KW-0472">Membrane</keyword>
<evidence type="ECO:0000256" key="9">
    <source>
        <dbReference type="ARBA" id="ARBA00022967"/>
    </source>
</evidence>
<comment type="catalytic activity">
    <reaction evidence="13">
        <text>ATP + H2O + xenobioticSide 1 = ADP + phosphate + xenobioticSide 2.</text>
        <dbReference type="EC" id="7.6.2.2"/>
    </reaction>
</comment>
<feature type="transmembrane region" description="Helical" evidence="14">
    <location>
        <begin position="152"/>
        <end position="171"/>
    </location>
</feature>
<evidence type="ECO:0000313" key="18">
    <source>
        <dbReference type="Proteomes" id="UP000298663"/>
    </source>
</evidence>
<feature type="transmembrane region" description="Helical" evidence="14">
    <location>
        <begin position="46"/>
        <end position="71"/>
    </location>
</feature>
<evidence type="ECO:0000256" key="2">
    <source>
        <dbReference type="ARBA" id="ARBA00007577"/>
    </source>
</evidence>
<comment type="caution">
    <text evidence="17">The sequence shown here is derived from an EMBL/GenBank/DDBJ whole genome shotgun (WGS) entry which is preliminary data.</text>
</comment>
<keyword evidence="7" id="KW-0547">Nucleotide-binding</keyword>
<dbReference type="PROSITE" id="PS50929">
    <property type="entry name" value="ABC_TM1F"/>
    <property type="match status" value="1"/>
</dbReference>
<organism evidence="17 18">
    <name type="scientific">Steinernema carpocapsae</name>
    <name type="common">Entomopathogenic nematode</name>
    <dbReference type="NCBI Taxonomy" id="34508"/>
    <lineage>
        <taxon>Eukaryota</taxon>
        <taxon>Metazoa</taxon>
        <taxon>Ecdysozoa</taxon>
        <taxon>Nematoda</taxon>
        <taxon>Chromadorea</taxon>
        <taxon>Rhabditida</taxon>
        <taxon>Tylenchina</taxon>
        <taxon>Panagrolaimomorpha</taxon>
        <taxon>Strongyloidoidea</taxon>
        <taxon>Steinernematidae</taxon>
        <taxon>Steinernema</taxon>
    </lineage>
</organism>
<comment type="similarity">
    <text evidence="2">Belongs to the ABC transporter superfamily. ABCB family. Multidrug resistance exporter (TC 3.A.1.201) subfamily.</text>
</comment>
<proteinExistence type="inferred from homology"/>
<keyword evidence="10 14" id="KW-1133">Transmembrane helix</keyword>
<dbReference type="PROSITE" id="PS00211">
    <property type="entry name" value="ABC_TRANSPORTER_1"/>
    <property type="match status" value="1"/>
</dbReference>
<sequence>MPLVGFALVATVLRGLSWPIFSIIYGKMFLALSSPGLTETATDTVMNSVSFMILAVVAGGSTCFSGTLFGMAGEKMTMRLRIAVYKNLLRQEGGFFDRAEYSVGRLTTRLATDAPNVQAAIDQRLAEVLQGVVSLIAGVCVAFYYGWNMAPIGVLTAVVLVILQSLVSQYLKFRGVKDNEVAHEASQLATESIEHVRTIQALAKQDFMFELFCTASQLPHRRAIIRGLWQSVSYAMSTSFYLINFGIAYSFGRFLVMNDYTTPYIVFQVIEALNMASITVLAAASYFPEYLRARLSAGLLFGLMNKKPKIDNLSGEGSLTEISGNIALRDVYFAYPTVPHSTILNGLSLQANFGQTVALVGPSGCGKSTVIQLVERYYDVLSGGLEFDGQNVRSINLRHLRSHIALVGQEPTLFNLSVRDNITYGMGEVTEEVVIQAAKLANIHSFVDSLPEKYDTNVGAKGSQLSGGQKQRIAIARAIIRNPRILLLDEATSALDTESEKVVQEALDKAREGRTCLVVAHRLSTIQTADVIVVAKDGKVLEMGSHLQLLARKGLYHRLVEKQKVS</sequence>
<evidence type="ECO:0000256" key="5">
    <source>
        <dbReference type="ARBA" id="ARBA00022692"/>
    </source>
</evidence>
<dbReference type="SUPFAM" id="SSF52540">
    <property type="entry name" value="P-loop containing nucleoside triphosphate hydrolases"/>
    <property type="match status" value="1"/>
</dbReference>
<dbReference type="InterPro" id="IPR003593">
    <property type="entry name" value="AAA+_ATPase"/>
</dbReference>
<feature type="transmembrane region" description="Helical" evidence="14">
    <location>
        <begin position="128"/>
        <end position="146"/>
    </location>
</feature>
<dbReference type="CDD" id="cd03249">
    <property type="entry name" value="ABC_MTABC3_MDL1_MDL2"/>
    <property type="match status" value="1"/>
</dbReference>
<dbReference type="InterPro" id="IPR011527">
    <property type="entry name" value="ABC1_TM_dom"/>
</dbReference>
<evidence type="ECO:0000256" key="12">
    <source>
        <dbReference type="ARBA" id="ARBA00023180"/>
    </source>
</evidence>
<dbReference type="FunFam" id="3.40.50.300:FF:000479">
    <property type="entry name" value="Multidrug resistance protein 1A"/>
    <property type="match status" value="1"/>
</dbReference>
<evidence type="ECO:0000259" key="16">
    <source>
        <dbReference type="PROSITE" id="PS50929"/>
    </source>
</evidence>
<keyword evidence="12" id="KW-0325">Glycoprotein</keyword>
<reference evidence="17 18" key="2">
    <citation type="journal article" date="2019" name="G3 (Bethesda)">
        <title>Hybrid Assembly of the Genome of the Entomopathogenic Nematode Steinernema carpocapsae Identifies the X-Chromosome.</title>
        <authorList>
            <person name="Serra L."/>
            <person name="Macchietto M."/>
            <person name="Macias-Munoz A."/>
            <person name="McGill C.J."/>
            <person name="Rodriguez I.M."/>
            <person name="Rodriguez B."/>
            <person name="Murad R."/>
            <person name="Mortazavi A."/>
        </authorList>
    </citation>
    <scope>NUCLEOTIDE SEQUENCE [LARGE SCALE GENOMIC DNA]</scope>
    <source>
        <strain evidence="17 18">ALL</strain>
    </source>
</reference>
<gene>
    <name evidence="17" type="ORF">L596_024906</name>
</gene>
<dbReference type="EC" id="7.6.2.2" evidence="3"/>
<feature type="domain" description="ABC transporter" evidence="15">
    <location>
        <begin position="326"/>
        <end position="562"/>
    </location>
</feature>
<dbReference type="GO" id="GO:0016020">
    <property type="term" value="C:membrane"/>
    <property type="evidence" value="ECO:0007669"/>
    <property type="project" value="UniProtKB-SubCell"/>
</dbReference>
<dbReference type="PROSITE" id="PS50893">
    <property type="entry name" value="ABC_TRANSPORTER_2"/>
    <property type="match status" value="1"/>
</dbReference>
<keyword evidence="18" id="KW-1185">Reference proteome</keyword>
<keyword evidence="6" id="KW-0677">Repeat</keyword>
<feature type="transmembrane region" description="Helical" evidence="14">
    <location>
        <begin position="231"/>
        <end position="252"/>
    </location>
</feature>
<dbReference type="SMART" id="SM00382">
    <property type="entry name" value="AAA"/>
    <property type="match status" value="1"/>
</dbReference>
<dbReference type="GO" id="GO:0016887">
    <property type="term" value="F:ATP hydrolysis activity"/>
    <property type="evidence" value="ECO:0007669"/>
    <property type="project" value="InterPro"/>
</dbReference>
<dbReference type="PANTHER" id="PTHR24221">
    <property type="entry name" value="ATP-BINDING CASSETTE SUB-FAMILY B"/>
    <property type="match status" value="1"/>
</dbReference>
<protein>
    <recommendedName>
        <fullName evidence="3">ABC-type xenobiotic transporter</fullName>
        <ecNumber evidence="3">7.6.2.2</ecNumber>
    </recommendedName>
</protein>
<feature type="transmembrane region" description="Helical" evidence="14">
    <location>
        <begin position="264"/>
        <end position="287"/>
    </location>
</feature>
<reference evidence="17 18" key="1">
    <citation type="journal article" date="2015" name="Genome Biol.">
        <title>Comparative genomics of Steinernema reveals deeply conserved gene regulatory networks.</title>
        <authorList>
            <person name="Dillman A.R."/>
            <person name="Macchietto M."/>
            <person name="Porter C.F."/>
            <person name="Rogers A."/>
            <person name="Williams B."/>
            <person name="Antoshechkin I."/>
            <person name="Lee M.M."/>
            <person name="Goodwin Z."/>
            <person name="Lu X."/>
            <person name="Lewis E.E."/>
            <person name="Goodrich-Blair H."/>
            <person name="Stock S.P."/>
            <person name="Adams B.J."/>
            <person name="Sternberg P.W."/>
            <person name="Mortazavi A."/>
        </authorList>
    </citation>
    <scope>NUCLEOTIDE SEQUENCE [LARGE SCALE GENOMIC DNA]</scope>
    <source>
        <strain evidence="17 18">ALL</strain>
    </source>
</reference>
<dbReference type="EMBL" id="AZBU02000009">
    <property type="protein sequence ID" value="TKR64355.1"/>
    <property type="molecule type" value="Genomic_DNA"/>
</dbReference>
<evidence type="ECO:0000313" key="17">
    <source>
        <dbReference type="EMBL" id="TKR64355.1"/>
    </source>
</evidence>
<evidence type="ECO:0000256" key="11">
    <source>
        <dbReference type="ARBA" id="ARBA00023136"/>
    </source>
</evidence>
<evidence type="ECO:0000256" key="10">
    <source>
        <dbReference type="ARBA" id="ARBA00022989"/>
    </source>
</evidence>
<evidence type="ECO:0000256" key="14">
    <source>
        <dbReference type="SAM" id="Phobius"/>
    </source>
</evidence>
<dbReference type="Pfam" id="PF00005">
    <property type="entry name" value="ABC_tran"/>
    <property type="match status" value="1"/>
</dbReference>
<keyword evidence="4" id="KW-0813">Transport</keyword>
<dbReference type="AlphaFoldDB" id="A0A4V5ZYM5"/>
<keyword evidence="9" id="KW-1278">Translocase</keyword>
<evidence type="ECO:0000256" key="6">
    <source>
        <dbReference type="ARBA" id="ARBA00022737"/>
    </source>
</evidence>
<dbReference type="CDD" id="cd18578">
    <property type="entry name" value="ABC_6TM_Pgp_ABCB1_D2_like"/>
    <property type="match status" value="1"/>
</dbReference>
<evidence type="ECO:0000256" key="3">
    <source>
        <dbReference type="ARBA" id="ARBA00012191"/>
    </source>
</evidence>
<accession>A0A4V5ZYM5</accession>
<dbReference type="SUPFAM" id="SSF90123">
    <property type="entry name" value="ABC transporter transmembrane region"/>
    <property type="match status" value="1"/>
</dbReference>
<dbReference type="Proteomes" id="UP000298663">
    <property type="component" value="Unassembled WGS sequence"/>
</dbReference>
<comment type="subcellular location">
    <subcellularLocation>
        <location evidence="1">Membrane</location>
        <topology evidence="1">Multi-pass membrane protein</topology>
    </subcellularLocation>
</comment>
<dbReference type="Pfam" id="PF00664">
    <property type="entry name" value="ABC_membrane"/>
    <property type="match status" value="1"/>
</dbReference>
<evidence type="ECO:0000256" key="8">
    <source>
        <dbReference type="ARBA" id="ARBA00022840"/>
    </source>
</evidence>
<dbReference type="GO" id="GO:0005524">
    <property type="term" value="F:ATP binding"/>
    <property type="evidence" value="ECO:0007669"/>
    <property type="project" value="UniProtKB-KW"/>
</dbReference>
<dbReference type="InterPro" id="IPR027417">
    <property type="entry name" value="P-loop_NTPase"/>
</dbReference>
<evidence type="ECO:0000256" key="7">
    <source>
        <dbReference type="ARBA" id="ARBA00022741"/>
    </source>
</evidence>
<dbReference type="InterPro" id="IPR036640">
    <property type="entry name" value="ABC1_TM_sf"/>
</dbReference>
<dbReference type="InterPro" id="IPR003439">
    <property type="entry name" value="ABC_transporter-like_ATP-bd"/>
</dbReference>
<evidence type="ECO:0000259" key="15">
    <source>
        <dbReference type="PROSITE" id="PS50893"/>
    </source>
</evidence>
<dbReference type="InterPro" id="IPR039421">
    <property type="entry name" value="Type_1_exporter"/>
</dbReference>
<evidence type="ECO:0000256" key="1">
    <source>
        <dbReference type="ARBA" id="ARBA00004141"/>
    </source>
</evidence>
<dbReference type="InterPro" id="IPR017871">
    <property type="entry name" value="ABC_transporter-like_CS"/>
</dbReference>
<dbReference type="OrthoDB" id="6500128at2759"/>
<dbReference type="GO" id="GO:0008559">
    <property type="term" value="F:ABC-type xenobiotic transporter activity"/>
    <property type="evidence" value="ECO:0007669"/>
    <property type="project" value="UniProtKB-EC"/>
</dbReference>
<evidence type="ECO:0000256" key="13">
    <source>
        <dbReference type="ARBA" id="ARBA00034018"/>
    </source>
</evidence>
<keyword evidence="8" id="KW-0067">ATP-binding</keyword>